<dbReference type="InterPro" id="IPR036790">
    <property type="entry name" value="Frizzled_dom_sf"/>
</dbReference>
<keyword evidence="2 4" id="KW-1015">Disulfide bond</keyword>
<evidence type="ECO:0000256" key="5">
    <source>
        <dbReference type="SAM" id="Phobius"/>
    </source>
</evidence>
<keyword evidence="5" id="KW-0472">Membrane</keyword>
<dbReference type="Gene3D" id="1.10.2000.10">
    <property type="entry name" value="Frizzled cysteine-rich domain"/>
    <property type="match status" value="1"/>
</dbReference>
<evidence type="ECO:0000256" key="1">
    <source>
        <dbReference type="ARBA" id="ARBA00022473"/>
    </source>
</evidence>
<sequence>MIFLLVVLLFLSAEANNAYIQRTFEDPYAETPKCEPIRVKACQDLPYNITIFPNDMGQSTQEEAGQEVGQFAALVRIRCSSSLKLFLCSLYFPVCTGMKKPLPPCRSLCEQNKRDCEPLMRGFNFEVTFHMFVSLLQWPAVMDCARFPEDSLCISENKTEQTPKDLSFTCPVHMRVPPSFEFRIRMGSGQVIPDCGIPCSDFLFSDSSSRRFSRLWIGLWSCLCAASTLFTVLTFLIDMPRFQYPERPIIFLSACYLMVALTYVAGFILNDKVSLNLGFLFVANFNGYCLPLI</sequence>
<dbReference type="Pfam" id="PF01392">
    <property type="entry name" value="Fz"/>
    <property type="match status" value="1"/>
</dbReference>
<reference evidence="8 9" key="1">
    <citation type="journal article" date="2019" name="Gigascience">
        <title>Whole-genome sequence of the oriental lung fluke Paragonimus westermani.</title>
        <authorList>
            <person name="Oey H."/>
            <person name="Zakrzewski M."/>
            <person name="Narain K."/>
            <person name="Devi K.R."/>
            <person name="Agatsuma T."/>
            <person name="Nawaratna S."/>
            <person name="Gobert G.N."/>
            <person name="Jones M.K."/>
            <person name="Ragan M.A."/>
            <person name="McManus D.P."/>
            <person name="Krause L."/>
        </authorList>
    </citation>
    <scope>NUCLEOTIDE SEQUENCE [LARGE SCALE GENOMIC DNA]</scope>
    <source>
        <strain evidence="8 9">IND2009</strain>
    </source>
</reference>
<keyword evidence="5" id="KW-0812">Transmembrane</keyword>
<dbReference type="InterPro" id="IPR000539">
    <property type="entry name" value="Frizzled/Smoothened_7TM"/>
</dbReference>
<feature type="chain" id="PRO_5023803093" evidence="6">
    <location>
        <begin position="16"/>
        <end position="293"/>
    </location>
</feature>
<proteinExistence type="predicted"/>
<feature type="signal peptide" evidence="6">
    <location>
        <begin position="1"/>
        <end position="15"/>
    </location>
</feature>
<keyword evidence="9" id="KW-1185">Reference proteome</keyword>
<dbReference type="PANTHER" id="PTHR11309">
    <property type="entry name" value="FRIZZLED"/>
    <property type="match status" value="1"/>
</dbReference>
<dbReference type="InterPro" id="IPR020067">
    <property type="entry name" value="Frizzled_dom"/>
</dbReference>
<dbReference type="Gene3D" id="1.20.1070.10">
    <property type="entry name" value="Rhodopsin 7-helix transmembrane proteins"/>
    <property type="match status" value="1"/>
</dbReference>
<gene>
    <name evidence="8" type="ORF">DEA37_0003099</name>
</gene>
<evidence type="ECO:0000256" key="6">
    <source>
        <dbReference type="SAM" id="SignalP"/>
    </source>
</evidence>
<dbReference type="Pfam" id="PF01534">
    <property type="entry name" value="Frizzled"/>
    <property type="match status" value="1"/>
</dbReference>
<dbReference type="GO" id="GO:0042813">
    <property type="term" value="F:Wnt receptor activity"/>
    <property type="evidence" value="ECO:0007669"/>
    <property type="project" value="TreeGrafter"/>
</dbReference>
<evidence type="ECO:0000259" key="7">
    <source>
        <dbReference type="PROSITE" id="PS50038"/>
    </source>
</evidence>
<feature type="transmembrane region" description="Helical" evidence="5">
    <location>
        <begin position="215"/>
        <end position="237"/>
    </location>
</feature>
<dbReference type="PANTHER" id="PTHR11309:SF47">
    <property type="entry name" value="FRIZZLED"/>
    <property type="match status" value="1"/>
</dbReference>
<keyword evidence="6" id="KW-0732">Signal</keyword>
<comment type="caution">
    <text evidence="8">The sequence shown here is derived from an EMBL/GenBank/DDBJ whole genome shotgun (WGS) entry which is preliminary data.</text>
</comment>
<dbReference type="PRINTS" id="PR00489">
    <property type="entry name" value="FRIZZLED"/>
</dbReference>
<dbReference type="GO" id="GO:0017147">
    <property type="term" value="F:Wnt-protein binding"/>
    <property type="evidence" value="ECO:0007669"/>
    <property type="project" value="TreeGrafter"/>
</dbReference>
<evidence type="ECO:0000256" key="4">
    <source>
        <dbReference type="PROSITE-ProRule" id="PRU00090"/>
    </source>
</evidence>
<dbReference type="PROSITE" id="PS50038">
    <property type="entry name" value="FZ"/>
    <property type="match status" value="1"/>
</dbReference>
<dbReference type="SMART" id="SM00063">
    <property type="entry name" value="FRI"/>
    <property type="match status" value="1"/>
</dbReference>
<keyword evidence="3" id="KW-0675">Receptor</keyword>
<dbReference type="GO" id="GO:0060070">
    <property type="term" value="P:canonical Wnt signaling pathway"/>
    <property type="evidence" value="ECO:0007669"/>
    <property type="project" value="TreeGrafter"/>
</dbReference>
<organism evidence="8 9">
    <name type="scientific">Paragonimus westermani</name>
    <dbReference type="NCBI Taxonomy" id="34504"/>
    <lineage>
        <taxon>Eukaryota</taxon>
        <taxon>Metazoa</taxon>
        <taxon>Spiralia</taxon>
        <taxon>Lophotrochozoa</taxon>
        <taxon>Platyhelminthes</taxon>
        <taxon>Trematoda</taxon>
        <taxon>Digenea</taxon>
        <taxon>Plagiorchiida</taxon>
        <taxon>Troglotremata</taxon>
        <taxon>Troglotrematidae</taxon>
        <taxon>Paragonimus</taxon>
    </lineage>
</organism>
<evidence type="ECO:0000313" key="8">
    <source>
        <dbReference type="EMBL" id="KAA3679187.1"/>
    </source>
</evidence>
<comment type="caution">
    <text evidence="4">Lacks conserved residue(s) required for the propagation of feature annotation.</text>
</comment>
<dbReference type="Proteomes" id="UP000324629">
    <property type="component" value="Unassembled WGS sequence"/>
</dbReference>
<keyword evidence="1" id="KW-0217">Developmental protein</keyword>
<dbReference type="AlphaFoldDB" id="A0A5J4NU30"/>
<evidence type="ECO:0000256" key="3">
    <source>
        <dbReference type="ARBA" id="ARBA00023170"/>
    </source>
</evidence>
<feature type="disulfide bond" evidence="4">
    <location>
        <begin position="34"/>
        <end position="95"/>
    </location>
</feature>
<evidence type="ECO:0000313" key="9">
    <source>
        <dbReference type="Proteomes" id="UP000324629"/>
    </source>
</evidence>
<protein>
    <submittedName>
        <fullName evidence="8">Frizzled 1/7</fullName>
    </submittedName>
</protein>
<feature type="disulfide bond" evidence="4">
    <location>
        <begin position="42"/>
        <end position="88"/>
    </location>
</feature>
<dbReference type="SUPFAM" id="SSF63501">
    <property type="entry name" value="Frizzled cysteine-rich domain"/>
    <property type="match status" value="1"/>
</dbReference>
<evidence type="ECO:0000256" key="2">
    <source>
        <dbReference type="ARBA" id="ARBA00023157"/>
    </source>
</evidence>
<dbReference type="GO" id="GO:0005886">
    <property type="term" value="C:plasma membrane"/>
    <property type="evidence" value="ECO:0007669"/>
    <property type="project" value="TreeGrafter"/>
</dbReference>
<dbReference type="EMBL" id="QNGE01000819">
    <property type="protein sequence ID" value="KAA3679187.1"/>
    <property type="molecule type" value="Genomic_DNA"/>
</dbReference>
<accession>A0A5J4NU30</accession>
<dbReference type="InterPro" id="IPR015526">
    <property type="entry name" value="Frizzled/SFRP"/>
</dbReference>
<feature type="domain" description="FZ" evidence="7">
    <location>
        <begin position="29"/>
        <end position="156"/>
    </location>
</feature>
<feature type="transmembrane region" description="Helical" evidence="5">
    <location>
        <begin position="249"/>
        <end position="269"/>
    </location>
</feature>
<keyword evidence="5" id="KW-1133">Transmembrane helix</keyword>
<dbReference type="SMART" id="SM01330">
    <property type="entry name" value="Frizzled"/>
    <property type="match status" value="1"/>
</dbReference>
<name>A0A5J4NU30_9TREM</name>
<dbReference type="GO" id="GO:0035567">
    <property type="term" value="P:non-canonical Wnt signaling pathway"/>
    <property type="evidence" value="ECO:0007669"/>
    <property type="project" value="TreeGrafter"/>
</dbReference>